<name>A0ABU2YBN1_9FLAO</name>
<proteinExistence type="predicted"/>
<organism evidence="2 3">
    <name type="scientific">Patiriisocius hiemis</name>
    <dbReference type="NCBI Taxonomy" id="3075604"/>
    <lineage>
        <taxon>Bacteria</taxon>
        <taxon>Pseudomonadati</taxon>
        <taxon>Bacteroidota</taxon>
        <taxon>Flavobacteriia</taxon>
        <taxon>Flavobacteriales</taxon>
        <taxon>Flavobacteriaceae</taxon>
        <taxon>Patiriisocius</taxon>
    </lineage>
</organism>
<evidence type="ECO:0000259" key="1">
    <source>
        <dbReference type="Pfam" id="PF20243"/>
    </source>
</evidence>
<dbReference type="InterPro" id="IPR046863">
    <property type="entry name" value="MbnP-like_dom"/>
</dbReference>
<evidence type="ECO:0000313" key="2">
    <source>
        <dbReference type="EMBL" id="MDT0555417.1"/>
    </source>
</evidence>
<evidence type="ECO:0000313" key="3">
    <source>
        <dbReference type="Proteomes" id="UP001254488"/>
    </source>
</evidence>
<gene>
    <name evidence="2" type="ORF">RM538_05340</name>
</gene>
<dbReference type="Proteomes" id="UP001254488">
    <property type="component" value="Unassembled WGS sequence"/>
</dbReference>
<accession>A0ABU2YBN1</accession>
<dbReference type="Pfam" id="PF20243">
    <property type="entry name" value="MbnP"/>
    <property type="match status" value="1"/>
</dbReference>
<dbReference type="RefSeq" id="WP_311332368.1">
    <property type="nucleotide sequence ID" value="NZ_JAVRHZ010000002.1"/>
</dbReference>
<dbReference type="EMBL" id="JAVRHZ010000002">
    <property type="protein sequence ID" value="MDT0555417.1"/>
    <property type="molecule type" value="Genomic_DNA"/>
</dbReference>
<protein>
    <recommendedName>
        <fullName evidence="1">Copper-binding protein MbnP-like domain-containing protein</fullName>
    </recommendedName>
</protein>
<feature type="domain" description="Copper-binding protein MbnP-like" evidence="1">
    <location>
        <begin position="29"/>
        <end position="231"/>
    </location>
</feature>
<comment type="caution">
    <text evidence="2">The sequence shown here is derived from an EMBL/GenBank/DDBJ whole genome shotgun (WGS) entry which is preliminary data.</text>
</comment>
<sequence>MKKILLLLSLGLIAASCNDDEVSINEEEANVNFRFSQNWDGEEIENSDYENTTYVNANGESMTLSKVNYLISDITFTSTSNGTVFDSGDYNLVLAREGRNLEFTPSVQIPEGEYTVSFTFGFDDEDNDKEGGYPDLNSEDGFWNVPAPLGGGYHYQRIEGTYINSASNVTSFQFHTVRANKHTTLPPGPDTLEELRDTSFSVNLGTVTIGSNTTIEVKANIAEWFKNPITWDLNSRFEVLMPNFQAQLDMNENGATVFSLGEITQ</sequence>
<reference evidence="2 3" key="1">
    <citation type="submission" date="2023-09" db="EMBL/GenBank/DDBJ databases">
        <authorList>
            <person name="Rey-Velasco X."/>
        </authorList>
    </citation>
    <scope>NUCLEOTIDE SEQUENCE [LARGE SCALE GENOMIC DNA]</scope>
    <source>
        <strain evidence="2 3">W242</strain>
    </source>
</reference>
<keyword evidence="3" id="KW-1185">Reference proteome</keyword>
<dbReference type="PROSITE" id="PS51257">
    <property type="entry name" value="PROKAR_LIPOPROTEIN"/>
    <property type="match status" value="1"/>
</dbReference>